<keyword evidence="1" id="KW-1185">Reference proteome</keyword>
<dbReference type="RefSeq" id="XP_071933683.1">
    <property type="nucleotide sequence ID" value="XM_072077582.1"/>
</dbReference>
<reference evidence="2 3" key="1">
    <citation type="submission" date="2025-05" db="UniProtKB">
        <authorList>
            <consortium name="RefSeq"/>
        </authorList>
    </citation>
    <scope>IDENTIFICATION</scope>
    <source>
        <tissue evidence="2 3">Leaves</tissue>
    </source>
</reference>
<dbReference type="GeneID" id="140036244"/>
<evidence type="ECO:0008006" key="4">
    <source>
        <dbReference type="Google" id="ProtNLM"/>
    </source>
</evidence>
<dbReference type="Proteomes" id="UP001652660">
    <property type="component" value="Chromosome 2e"/>
</dbReference>
<evidence type="ECO:0000313" key="1">
    <source>
        <dbReference type="Proteomes" id="UP001652660"/>
    </source>
</evidence>
<sequence length="310" mass="35115">MASLNASASLSVSYLVRDPSDHAPLLISCSTQLDNKPRTFRFLNMWTSNASLLDVVKVAWQVKDSGSPFYRVWTKLQRVSRAIQLWNKETFGDVFLGVRRAEAAMARAELQLQSDTSDENVVELQRVRAELRKWRYRAAIHRIRNLHGTWLTDDGSIGLETVRYFEELFSEDSSSDSRLLHVIPNLSSEIENIGLEEAPSLDEVKNVVFSMDGDSTAGPGWVHREILYFCLGGDSVCNFLNKVISRVFVSWLTRILPCIISPQQSGFVPGRNMSDNYLLTLELIADIGKKCRGRNVVFKLDMAKAYDRMS</sequence>
<evidence type="ECO:0000313" key="2">
    <source>
        <dbReference type="RefSeq" id="XP_071933033.1"/>
    </source>
</evidence>
<organism evidence="1 3">
    <name type="scientific">Coffea arabica</name>
    <name type="common">Arabian coffee</name>
    <dbReference type="NCBI Taxonomy" id="13443"/>
    <lineage>
        <taxon>Eukaryota</taxon>
        <taxon>Viridiplantae</taxon>
        <taxon>Streptophyta</taxon>
        <taxon>Embryophyta</taxon>
        <taxon>Tracheophyta</taxon>
        <taxon>Spermatophyta</taxon>
        <taxon>Magnoliopsida</taxon>
        <taxon>eudicotyledons</taxon>
        <taxon>Gunneridae</taxon>
        <taxon>Pentapetalae</taxon>
        <taxon>asterids</taxon>
        <taxon>lamiids</taxon>
        <taxon>Gentianales</taxon>
        <taxon>Rubiaceae</taxon>
        <taxon>Ixoroideae</taxon>
        <taxon>Gardenieae complex</taxon>
        <taxon>Bertiereae - Coffeeae clade</taxon>
        <taxon>Coffeeae</taxon>
        <taxon>Coffea</taxon>
    </lineage>
</organism>
<dbReference type="PANTHER" id="PTHR46890:SF28">
    <property type="entry name" value="REVERSE TRANSCRIPTASE DOMAIN-CONTAINING PROTEIN"/>
    <property type="match status" value="1"/>
</dbReference>
<name>A0ABM4WPG9_COFAR</name>
<dbReference type="RefSeq" id="XP_071933033.1">
    <property type="nucleotide sequence ID" value="XM_072076932.1"/>
</dbReference>
<gene>
    <name evidence="3" type="primary">LOC140036244</name>
    <name evidence="2" type="synonym">LOC140035627</name>
</gene>
<dbReference type="InterPro" id="IPR052343">
    <property type="entry name" value="Retrotransposon-Effector_Assoc"/>
</dbReference>
<proteinExistence type="predicted"/>
<dbReference type="PANTHER" id="PTHR46890">
    <property type="entry name" value="NON-LTR RETROLELEMENT REVERSE TRANSCRIPTASE-LIKE PROTEIN-RELATED"/>
    <property type="match status" value="1"/>
</dbReference>
<dbReference type="Proteomes" id="UP001652660">
    <property type="component" value="Chromosome 2c"/>
</dbReference>
<accession>A0ABM4WPG9</accession>
<protein>
    <recommendedName>
        <fullName evidence="4">Reverse transcriptase domain-containing protein</fullName>
    </recommendedName>
</protein>
<evidence type="ECO:0000313" key="3">
    <source>
        <dbReference type="RefSeq" id="XP_071933683.1"/>
    </source>
</evidence>